<evidence type="ECO:0000313" key="3">
    <source>
        <dbReference type="EMBL" id="RED54662.1"/>
    </source>
</evidence>
<reference evidence="3 4" key="1">
    <citation type="submission" date="2018-07" db="EMBL/GenBank/DDBJ databases">
        <title>Genomic Encyclopedia of Type Strains, Phase III (KMG-III): the genomes of soil and plant-associated and newly described type strains.</title>
        <authorList>
            <person name="Whitman W."/>
        </authorList>
    </citation>
    <scope>NUCLEOTIDE SEQUENCE [LARGE SCALE GENOMIC DNA]</scope>
    <source>
        <strain evidence="3 4">CECT 7287</strain>
    </source>
</reference>
<protein>
    <submittedName>
        <fullName evidence="3">Ig-like protein group 2</fullName>
    </submittedName>
</protein>
<sequence length="1536" mass="167043">MKRIIAFVICFSLWVASSVALPGSNQAHAKGGAGGHPMRFQPVKTATVETLNGNPTLHVNGNPQPLVGWFQWDWYPNMTQTASYAGIRIYQPRHTTGFPTLEVWLPEMERIAAEDPNAYFLPILWLGTDFSFGFDRENTAETNVDTGASWGANSYGSKEWRNRAELFLREQIRRYEASPMKDRILGYMLSGGSTGEWFNVDTWANRDFDRSLGNTASFREWLKIAYQSDIGKLRQAWGDSAVTFESASIPSKASGDPFLNPATNRSVIDYVQYQNGQLSKFVAELSGVVKEETARDKLMAVYSGYTLAFGQYGPLSGELDLETLLNSPDIDLLYSPLDYTHRSLADGFTSVHGAMDSARLHGKLYVGEDDYATHIGTDTHGAPPLSDGVDGSVALLWRNFAFALTKSYGIHWYDDAGYGGFNNARMANEIRKMKQLADASVNLPRKSGAEIALVVDEFSQMVQSVSDSSVNERLRLIREELSKAGAPYDIVLLSDVLAGKADSYKLYLFANAYALDGNQRIALNQWDRSGKTIVWLYASGYWKRNTLGPDRRSADQIEEVTGFATEESAPRSYRIEAIGDPAEPLLAGIAQGEELGGSVTQIPMFSAEDSSGVRVLGRTDAQVTAAYRTNSGGGMEVWIGSPSISSVQLYRNLADAAGVHLYSRTGLQVNANESFTAVTHPAAGTDTIYFADAKPKYDIMNDRTVHPDPDGKLSVTTAGPQTLVFYNGKKSDLHLKGDHAYATTLAKLVVRVSGETLEHQQLEANQPRTLEVIAGSLLSLDVTGITPDGYYFYRDEMAGAPTWTSSDESVASITTSGQLSVHAQGQTVITATLGGISGSLVIKVKQPSEQSLLLLLENATWSTWSMTNGWHPFTFGAGNGYGTAKAMANVVSENGQTYSGVYRYEPLQSGEQVSGSLDSLQIPNKNGVKAVATFRYPQGTPEGTYNSLILEGYKEGGAGSLFVLQKDLSVTGAGTTMEADLSAFAGQKIRIDVNVRNKSVTAITYGKVDLTELKLVYEDEAPQKKLQSLAFAEKNKTLQAGSTEALAVQMIYSDGSKEAWTSTTGAAFHSSRPDLVAVSPQGEVTALAKGTAEITLVTNEFVARSYVHVIGDDFTYTDLLSVYADEGTWTVEPTYAAFPFGSSTAYGGASRPASVTMEDGQTYTNPILFAGSASGTGINGRIAMQVPDEQEVHLTGKFGFLHNPEYEGREAIFYMRSWDAKQPFYNSYPVTYDGRLGTFDIDVSKFRGQTLENTDIFMLKADGIALEVGLVELGFRVKQPAQSEAVGLLATQPYSKLGIGDETGLAVTELTDSGVFQAPSLPVVWQSDQPDVVAVENGRATGLKPGVAIVRANMGSVRAEMIVEVRPNGLTMGQAADPYRWTALERLSQFALKEANTPYRYVGLRLREPVMPVPIINQPQQEVQTNSRNFTITGTSAAGSRVQIWLDRNGNGWLDDEDTFVGERQLGSAETAFAIKLHFEGEGAWRYLVTGANRIGERSAERALPVLNYVRGSAGACGHNQSQGKGRGECSFGLDP</sequence>
<feature type="chain" id="PRO_5039428186" evidence="1">
    <location>
        <begin position="21"/>
        <end position="1536"/>
    </location>
</feature>
<dbReference type="SMART" id="SM00635">
    <property type="entry name" value="BID_2"/>
    <property type="match status" value="2"/>
</dbReference>
<dbReference type="Gene3D" id="3.40.50.880">
    <property type="match status" value="1"/>
</dbReference>
<evidence type="ECO:0000259" key="2">
    <source>
        <dbReference type="SMART" id="SM00635"/>
    </source>
</evidence>
<gene>
    <name evidence="3" type="ORF">DFP98_14724</name>
</gene>
<organism evidence="3 4">
    <name type="scientific">Cohnella phaseoli</name>
    <dbReference type="NCBI Taxonomy" id="456490"/>
    <lineage>
        <taxon>Bacteria</taxon>
        <taxon>Bacillati</taxon>
        <taxon>Bacillota</taxon>
        <taxon>Bacilli</taxon>
        <taxon>Bacillales</taxon>
        <taxon>Paenibacillaceae</taxon>
        <taxon>Cohnella</taxon>
    </lineage>
</organism>
<feature type="domain" description="BIG2" evidence="2">
    <location>
        <begin position="761"/>
        <end position="843"/>
    </location>
</feature>
<name>A0A3D9HYT1_9BACL</name>
<proteinExistence type="predicted"/>
<dbReference type="InterPro" id="IPR029062">
    <property type="entry name" value="Class_I_gatase-like"/>
</dbReference>
<dbReference type="Proteomes" id="UP000256977">
    <property type="component" value="Unassembled WGS sequence"/>
</dbReference>
<dbReference type="InterPro" id="IPR008964">
    <property type="entry name" value="Invasin/intimin_cell_adhesion"/>
</dbReference>
<dbReference type="EMBL" id="QRDZ01000047">
    <property type="protein sequence ID" value="RED54662.1"/>
    <property type="molecule type" value="Genomic_DNA"/>
</dbReference>
<dbReference type="SUPFAM" id="SSF49373">
    <property type="entry name" value="Invasin/intimin cell-adhesion fragments"/>
    <property type="match status" value="2"/>
</dbReference>
<feature type="domain" description="BIG2" evidence="2">
    <location>
        <begin position="1025"/>
        <end position="1108"/>
    </location>
</feature>
<keyword evidence="1" id="KW-0732">Signal</keyword>
<comment type="caution">
    <text evidence="3">The sequence shown here is derived from an EMBL/GenBank/DDBJ whole genome shotgun (WGS) entry which is preliminary data.</text>
</comment>
<dbReference type="InterPro" id="IPR003343">
    <property type="entry name" value="Big_2"/>
</dbReference>
<feature type="signal peptide" evidence="1">
    <location>
        <begin position="1"/>
        <end position="20"/>
    </location>
</feature>
<dbReference type="RefSeq" id="WP_116065414.1">
    <property type="nucleotide sequence ID" value="NZ_QRDZ01000047.1"/>
</dbReference>
<accession>A0A3D9HYT1</accession>
<dbReference type="Gene3D" id="3.20.20.80">
    <property type="entry name" value="Glycosidases"/>
    <property type="match status" value="1"/>
</dbReference>
<dbReference type="Pfam" id="PF02368">
    <property type="entry name" value="Big_2"/>
    <property type="match status" value="1"/>
</dbReference>
<dbReference type="OrthoDB" id="9800974at2"/>
<evidence type="ECO:0000256" key="1">
    <source>
        <dbReference type="SAM" id="SignalP"/>
    </source>
</evidence>
<evidence type="ECO:0000313" key="4">
    <source>
        <dbReference type="Proteomes" id="UP000256977"/>
    </source>
</evidence>
<dbReference type="Gene3D" id="2.60.40.1080">
    <property type="match status" value="3"/>
</dbReference>
<keyword evidence="4" id="KW-1185">Reference proteome</keyword>